<dbReference type="Proteomes" id="UP000830055">
    <property type="component" value="Chromosome"/>
</dbReference>
<dbReference type="RefSeq" id="WP_284154591.1">
    <property type="nucleotide sequence ID" value="NZ_AP025516.1"/>
</dbReference>
<evidence type="ECO:0000313" key="3">
    <source>
        <dbReference type="Proteomes" id="UP000830055"/>
    </source>
</evidence>
<evidence type="ECO:0000259" key="1">
    <source>
        <dbReference type="Pfam" id="PF04028"/>
    </source>
</evidence>
<dbReference type="CDD" id="cd07983">
    <property type="entry name" value="LPLAT_DUF374-like"/>
    <property type="match status" value="1"/>
</dbReference>
<dbReference type="InterPro" id="IPR007172">
    <property type="entry name" value="DUF374"/>
</dbReference>
<name>A0ABM7W9D1_9BACT</name>
<evidence type="ECO:0000313" key="2">
    <source>
        <dbReference type="EMBL" id="BDD87571.1"/>
    </source>
</evidence>
<proteinExistence type="predicted"/>
<dbReference type="Pfam" id="PF04028">
    <property type="entry name" value="DUF374"/>
    <property type="match status" value="1"/>
</dbReference>
<protein>
    <recommendedName>
        <fullName evidence="1">DUF374 domain-containing protein</fullName>
    </recommendedName>
</protein>
<dbReference type="EMBL" id="AP025516">
    <property type="protein sequence ID" value="BDD87571.1"/>
    <property type="molecule type" value="Genomic_DNA"/>
</dbReference>
<keyword evidence="3" id="KW-1185">Reference proteome</keyword>
<reference evidence="2 3" key="1">
    <citation type="submission" date="2022-01" db="EMBL/GenBank/DDBJ databases">
        <title>Desulfofustis limnae sp. nov., a novel mesophilic sulfate-reducing bacterium isolated from marsh soil.</title>
        <authorList>
            <person name="Watanabe M."/>
            <person name="Takahashi A."/>
            <person name="Kojima H."/>
            <person name="Fukui M."/>
        </authorList>
    </citation>
    <scope>NUCLEOTIDE SEQUENCE [LARGE SCALE GENOMIC DNA]</scope>
    <source>
        <strain evidence="2 3">PPLL</strain>
    </source>
</reference>
<sequence length="223" mass="25003">MKHPALHGLALRIVPFCAALLLRGWFATCRCHEHGQEHRRRALAEGKPVIAVFWHYSLAYLLYHMRDYRAAALVSASRDGDYLAALAGRFKFATVRGSRNRRGLRALMELLDHLRAGEHLAIVADGSQGPPLQAQGGPVMLGSKSGSLILPIAWSASAYFTFRSWDRTALPRPFSRIDLFYGEPLRVPDGLDADGIETHRQELERSLLALYGQAWSRYDKEGH</sequence>
<accession>A0ABM7W9D1</accession>
<gene>
    <name evidence="2" type="ORF">DPPLL_19360</name>
</gene>
<organism evidence="2 3">
    <name type="scientific">Desulfofustis limnaeus</name>
    <dbReference type="NCBI Taxonomy" id="2740163"/>
    <lineage>
        <taxon>Bacteria</taxon>
        <taxon>Pseudomonadati</taxon>
        <taxon>Thermodesulfobacteriota</taxon>
        <taxon>Desulfobulbia</taxon>
        <taxon>Desulfobulbales</taxon>
        <taxon>Desulfocapsaceae</taxon>
        <taxon>Desulfofustis</taxon>
    </lineage>
</organism>
<feature type="domain" description="DUF374" evidence="1">
    <location>
        <begin position="64"/>
        <end position="130"/>
    </location>
</feature>